<dbReference type="EMBL" id="BMXG01000008">
    <property type="protein sequence ID" value="GHC00432.1"/>
    <property type="molecule type" value="Genomic_DNA"/>
</dbReference>
<reference evidence="1" key="2">
    <citation type="submission" date="2020-09" db="EMBL/GenBank/DDBJ databases">
        <authorList>
            <person name="Sun Q."/>
            <person name="Kim S."/>
        </authorList>
    </citation>
    <scope>NUCLEOTIDE SEQUENCE</scope>
    <source>
        <strain evidence="1">KCTC 12870</strain>
    </source>
</reference>
<dbReference type="SFLD" id="SFLDS00003">
    <property type="entry name" value="Haloacid_Dehalogenase"/>
    <property type="match status" value="1"/>
</dbReference>
<dbReference type="AlphaFoldDB" id="A0A8J3GDC6"/>
<dbReference type="Gene3D" id="3.40.50.1000">
    <property type="entry name" value="HAD superfamily/HAD-like"/>
    <property type="match status" value="1"/>
</dbReference>
<organism evidence="1 2">
    <name type="scientific">Cerasicoccus arenae</name>
    <dbReference type="NCBI Taxonomy" id="424488"/>
    <lineage>
        <taxon>Bacteria</taxon>
        <taxon>Pseudomonadati</taxon>
        <taxon>Verrucomicrobiota</taxon>
        <taxon>Opitutia</taxon>
        <taxon>Puniceicoccales</taxon>
        <taxon>Cerasicoccaceae</taxon>
        <taxon>Cerasicoccus</taxon>
    </lineage>
</organism>
<name>A0A8J3GDC6_9BACT</name>
<accession>A0A8J3GDC6</accession>
<comment type="caution">
    <text evidence="1">The sequence shown here is derived from an EMBL/GenBank/DDBJ whole genome shotgun (WGS) entry which is preliminary data.</text>
</comment>
<gene>
    <name evidence="1" type="ORF">GCM10007047_15980</name>
</gene>
<dbReference type="PANTHER" id="PTHR46191:SF2">
    <property type="entry name" value="HALOACID DEHALOGENASE-LIKE HYDROLASE DOMAIN-CONTAINING PROTEIN 3"/>
    <property type="match status" value="1"/>
</dbReference>
<dbReference type="SUPFAM" id="SSF56784">
    <property type="entry name" value="HAD-like"/>
    <property type="match status" value="1"/>
</dbReference>
<protein>
    <submittedName>
        <fullName evidence="1">Hydrolase</fullName>
    </submittedName>
</protein>
<dbReference type="InterPro" id="IPR051828">
    <property type="entry name" value="HAD-like_hydrolase_domain"/>
</dbReference>
<dbReference type="InterPro" id="IPR023214">
    <property type="entry name" value="HAD_sf"/>
</dbReference>
<dbReference type="PANTHER" id="PTHR46191">
    <property type="match status" value="1"/>
</dbReference>
<dbReference type="GO" id="GO:0016787">
    <property type="term" value="F:hydrolase activity"/>
    <property type="evidence" value="ECO:0007669"/>
    <property type="project" value="UniProtKB-KW"/>
</dbReference>
<evidence type="ECO:0000313" key="1">
    <source>
        <dbReference type="EMBL" id="GHC00432.1"/>
    </source>
</evidence>
<dbReference type="InterPro" id="IPR036412">
    <property type="entry name" value="HAD-like_sf"/>
</dbReference>
<sequence length="301" mass="34046">MAYKLKPVDIIRHNSPEMAPVPTGVKPKIKPLKNIRAVLFDIYGTLFQSGVGDISLVANEKSKEREVLIRKSMEEVGFLLQDQKTPINELFMDTIKAEQDIRRDQGTPFPEVDIIGVWEDLIGQLEAYELLRGRTTRNNLMQLATLFEVRVNPVYPMPGVLDVFESCLDKGKSLGLISNAQAFTPLLFDAFFEDGPHDLGVEEVLCVYSYDHHFAKPGIELYQVAMDRLQALDGIKPEETLIIGNDMRNDIWPAQKLGFKTALFAGDKRSLRLREDDPDCKDVKPDVIVTELEQIPECLTK</sequence>
<dbReference type="Pfam" id="PF00702">
    <property type="entry name" value="Hydrolase"/>
    <property type="match status" value="1"/>
</dbReference>
<keyword evidence="2" id="KW-1185">Reference proteome</keyword>
<evidence type="ECO:0000313" key="2">
    <source>
        <dbReference type="Proteomes" id="UP000642829"/>
    </source>
</evidence>
<dbReference type="Proteomes" id="UP000642829">
    <property type="component" value="Unassembled WGS sequence"/>
</dbReference>
<proteinExistence type="predicted"/>
<dbReference type="SFLD" id="SFLDG01129">
    <property type="entry name" value="C1.5:_HAD__Beta-PGM__Phosphata"/>
    <property type="match status" value="1"/>
</dbReference>
<keyword evidence="1" id="KW-0378">Hydrolase</keyword>
<reference evidence="1" key="1">
    <citation type="journal article" date="2014" name="Int. J. Syst. Evol. Microbiol.">
        <title>Complete genome sequence of Corynebacterium casei LMG S-19264T (=DSM 44701T), isolated from a smear-ripened cheese.</title>
        <authorList>
            <consortium name="US DOE Joint Genome Institute (JGI-PGF)"/>
            <person name="Walter F."/>
            <person name="Albersmeier A."/>
            <person name="Kalinowski J."/>
            <person name="Ruckert C."/>
        </authorList>
    </citation>
    <scope>NUCLEOTIDE SEQUENCE</scope>
    <source>
        <strain evidence="1">KCTC 12870</strain>
    </source>
</reference>